<dbReference type="AlphaFoldDB" id="A0A7U9GG72"/>
<evidence type="ECO:0000313" key="2">
    <source>
        <dbReference type="Proteomes" id="UP000005756"/>
    </source>
</evidence>
<protein>
    <submittedName>
        <fullName evidence="1">Uncharacterized protein</fullName>
    </submittedName>
</protein>
<organism evidence="1 2">
    <name type="scientific">Vreelandella boliviensis LC1</name>
    <dbReference type="NCBI Taxonomy" id="1072583"/>
    <lineage>
        <taxon>Bacteria</taxon>
        <taxon>Pseudomonadati</taxon>
        <taxon>Pseudomonadota</taxon>
        <taxon>Gammaproteobacteria</taxon>
        <taxon>Oceanospirillales</taxon>
        <taxon>Halomonadaceae</taxon>
        <taxon>Vreelandella</taxon>
    </lineage>
</organism>
<name>A0A7U9GG72_9GAMM</name>
<sequence>MRFLIEDSIKSAPISFMLFFGALKLPLFGACGRLSLKTSCNSLLNRHFSLLAY</sequence>
<gene>
    <name evidence="1" type="ORF">KUC_0003</name>
</gene>
<dbReference type="Proteomes" id="UP000005756">
    <property type="component" value="Unassembled WGS sequence"/>
</dbReference>
<reference evidence="1 2" key="1">
    <citation type="submission" date="2011-10" db="EMBL/GenBank/DDBJ databases">
        <authorList>
            <person name="Quillaguamn J."/>
            <person name="Guzmn D."/>
            <person name="Balderrama-Subieta A."/>
            <person name="Cardona-Ortuo C."/>
            <person name="Guevara-Martnez M."/>
            <person name="Callisaya-Quispe N."/>
        </authorList>
    </citation>
    <scope>NUCLEOTIDE SEQUENCE [LARGE SCALE GENOMIC DNA]</scope>
    <source>
        <strain evidence="1 2">LC1</strain>
    </source>
</reference>
<evidence type="ECO:0000313" key="1">
    <source>
        <dbReference type="EMBL" id="EHJ93059.1"/>
    </source>
</evidence>
<proteinExistence type="predicted"/>
<accession>A0A7U9GG72</accession>
<dbReference type="EMBL" id="JH393257">
    <property type="protein sequence ID" value="EHJ93059.1"/>
    <property type="molecule type" value="Genomic_DNA"/>
</dbReference>